<dbReference type="OrthoDB" id="9805576at2"/>
<dbReference type="PROSITE" id="PS00933">
    <property type="entry name" value="FGGY_KINASES_1"/>
    <property type="match status" value="1"/>
</dbReference>
<evidence type="ECO:0000256" key="3">
    <source>
        <dbReference type="ARBA" id="ARBA00022679"/>
    </source>
</evidence>
<dbReference type="CDD" id="cd07809">
    <property type="entry name" value="ASKHA_NBD_FGGY_BaXK-like"/>
    <property type="match status" value="1"/>
</dbReference>
<dbReference type="InterPro" id="IPR000577">
    <property type="entry name" value="Carb_kinase_FGGY"/>
</dbReference>
<feature type="domain" description="Carbohydrate kinase FGGY N-terminal" evidence="5">
    <location>
        <begin position="142"/>
        <end position="273"/>
    </location>
</feature>
<dbReference type="Gene3D" id="3.30.420.40">
    <property type="match status" value="2"/>
</dbReference>
<dbReference type="Pfam" id="PF00370">
    <property type="entry name" value="FGGY_N"/>
    <property type="match status" value="2"/>
</dbReference>
<name>A0A3P1SGF7_9ACTO</name>
<gene>
    <name evidence="7" type="ORF">EII11_06025</name>
</gene>
<dbReference type="Proteomes" id="UP000280444">
    <property type="component" value="Unassembled WGS sequence"/>
</dbReference>
<keyword evidence="2" id="KW-0859">Xylose metabolism</keyword>
<keyword evidence="3" id="KW-0808">Transferase</keyword>
<evidence type="ECO:0000259" key="5">
    <source>
        <dbReference type="Pfam" id="PF00370"/>
    </source>
</evidence>
<dbReference type="EMBL" id="RQZF01000004">
    <property type="protein sequence ID" value="RRC95422.1"/>
    <property type="molecule type" value="Genomic_DNA"/>
</dbReference>
<evidence type="ECO:0000259" key="6">
    <source>
        <dbReference type="Pfam" id="PF02782"/>
    </source>
</evidence>
<feature type="domain" description="Carbohydrate kinase FGGY N-terminal" evidence="5">
    <location>
        <begin position="4"/>
        <end position="107"/>
    </location>
</feature>
<evidence type="ECO:0000313" key="8">
    <source>
        <dbReference type="Proteomes" id="UP000280444"/>
    </source>
</evidence>
<dbReference type="InterPro" id="IPR050406">
    <property type="entry name" value="FGGY_Carb_Kinase"/>
</dbReference>
<evidence type="ECO:0000256" key="1">
    <source>
        <dbReference type="ARBA" id="ARBA00009156"/>
    </source>
</evidence>
<evidence type="ECO:0000256" key="2">
    <source>
        <dbReference type="ARBA" id="ARBA00022629"/>
    </source>
</evidence>
<dbReference type="InterPro" id="IPR043129">
    <property type="entry name" value="ATPase_NBD"/>
</dbReference>
<proteinExistence type="inferred from homology"/>
<keyword evidence="4 7" id="KW-0418">Kinase</keyword>
<dbReference type="RefSeq" id="WP_124870092.1">
    <property type="nucleotide sequence ID" value="NZ_RQZF01000004.1"/>
</dbReference>
<dbReference type="Pfam" id="PF02782">
    <property type="entry name" value="FGGY_C"/>
    <property type="match status" value="1"/>
</dbReference>
<dbReference type="PANTHER" id="PTHR43095">
    <property type="entry name" value="SUGAR KINASE"/>
    <property type="match status" value="1"/>
</dbReference>
<dbReference type="InterPro" id="IPR018483">
    <property type="entry name" value="Carb_kinase_FGGY_CS"/>
</dbReference>
<dbReference type="InterPro" id="IPR018484">
    <property type="entry name" value="FGGY_N"/>
</dbReference>
<dbReference type="PIRSF" id="PIRSF000538">
    <property type="entry name" value="GlpK"/>
    <property type="match status" value="1"/>
</dbReference>
<protein>
    <submittedName>
        <fullName evidence="7">Xylulose kinase</fullName>
    </submittedName>
</protein>
<dbReference type="GO" id="GO:0016773">
    <property type="term" value="F:phosphotransferase activity, alcohol group as acceptor"/>
    <property type="evidence" value="ECO:0007669"/>
    <property type="project" value="InterPro"/>
</dbReference>
<dbReference type="PANTHER" id="PTHR43095:SF5">
    <property type="entry name" value="XYLULOSE KINASE"/>
    <property type="match status" value="1"/>
</dbReference>
<dbReference type="GO" id="GO:0042732">
    <property type="term" value="P:D-xylose metabolic process"/>
    <property type="evidence" value="ECO:0007669"/>
    <property type="project" value="UniProtKB-KW"/>
</dbReference>
<keyword evidence="2" id="KW-0119">Carbohydrate metabolism</keyword>
<accession>A0A3P1SGF7</accession>
<evidence type="ECO:0000313" key="7">
    <source>
        <dbReference type="EMBL" id="RRC95422.1"/>
    </source>
</evidence>
<comment type="similarity">
    <text evidence="1">Belongs to the FGGY kinase family.</text>
</comment>
<dbReference type="InterPro" id="IPR018485">
    <property type="entry name" value="FGGY_C"/>
</dbReference>
<reference evidence="7 8" key="1">
    <citation type="submission" date="2018-11" db="EMBL/GenBank/DDBJ databases">
        <title>Genomes From Bacteria Associated with the Canine Oral Cavity: a Test Case for Automated Genome-Based Taxonomic Assignment.</title>
        <authorList>
            <person name="Coil D.A."/>
            <person name="Jospin G."/>
            <person name="Darling A.E."/>
            <person name="Wallis C."/>
            <person name="Davis I.J."/>
            <person name="Harris S."/>
            <person name="Eisen J.A."/>
            <person name="Holcombe L.J."/>
            <person name="O'Flynn C."/>
        </authorList>
    </citation>
    <scope>NUCLEOTIDE SEQUENCE [LARGE SCALE GENOMIC DNA]</scope>
    <source>
        <strain evidence="7 8">OH770</strain>
    </source>
</reference>
<dbReference type="GO" id="GO:0016301">
    <property type="term" value="F:kinase activity"/>
    <property type="evidence" value="ECO:0007669"/>
    <property type="project" value="UniProtKB-KW"/>
</dbReference>
<dbReference type="SUPFAM" id="SSF53067">
    <property type="entry name" value="Actin-like ATPase domain"/>
    <property type="match status" value="2"/>
</dbReference>
<keyword evidence="8" id="KW-1185">Reference proteome</keyword>
<comment type="caution">
    <text evidence="7">The sequence shown here is derived from an EMBL/GenBank/DDBJ whole genome shotgun (WGS) entry which is preliminary data.</text>
</comment>
<evidence type="ECO:0000256" key="4">
    <source>
        <dbReference type="ARBA" id="ARBA00022777"/>
    </source>
</evidence>
<organism evidence="7 8">
    <name type="scientific">Schaalia canis</name>
    <dbReference type="NCBI Taxonomy" id="100469"/>
    <lineage>
        <taxon>Bacteria</taxon>
        <taxon>Bacillati</taxon>
        <taxon>Actinomycetota</taxon>
        <taxon>Actinomycetes</taxon>
        <taxon>Actinomycetales</taxon>
        <taxon>Actinomycetaceae</taxon>
        <taxon>Schaalia</taxon>
    </lineage>
</organism>
<dbReference type="AlphaFoldDB" id="A0A3P1SGF7"/>
<sequence>MRPYVAGVDTSTQSCKVIIWDPASGQIVREGKASHPDGTEVHPDHWWAAFEQALDAAGGLDDVHALSVGGQQHGMVCLDADGQVIRPALLWNDTRSAQAAVDLIEECGTATQEGADVLPSDGESQHPEELVTAHDAGKRWWVEATGSVPVASFTVTKLRWLADNEPENAARIAAICLPHDWLTWKISGSTDLADLRTDRSDASGTGYVATDGRTYRYDILARALRIDEDAARRIILPRICEPWEVAGRGDAARGWGEILLGPGCGDNAGAALGVDLRPGQALLSLGTSGVISAVASQPVCDPDGLVTGFSDASGNWLPLACTLNASRIIDAMCKVTGLDYDAFDDAALSVPDARGLVLVPYFEGERTPNLPHATATLSGMTLANSAPEYVARATVEGLLSLMRFALDAVRNLGAPIDEVILVGGGARSRAVQALAEGMLGARVRVAPSAEYVALGAARQAAEVARRVE</sequence>
<feature type="domain" description="Carbohydrate kinase FGGY C-terminal" evidence="6">
    <location>
        <begin position="282"/>
        <end position="461"/>
    </location>
</feature>